<evidence type="ECO:0000313" key="1">
    <source>
        <dbReference type="EMBL" id="AUG87898.1"/>
    </source>
</evidence>
<evidence type="ECO:0000313" key="2">
    <source>
        <dbReference type="Proteomes" id="UP000241701"/>
    </source>
</evidence>
<dbReference type="Proteomes" id="UP000241701">
    <property type="component" value="Segment"/>
</dbReference>
<protein>
    <submittedName>
        <fullName evidence="1">Uncharacterized protein</fullName>
    </submittedName>
</protein>
<name>A0A2H5BNI3_9CAUD</name>
<sequence>MKAKDTVVKTQKWPRYTAHQLNYMLGMRNFEDGVRLTRHGRHEKRCVKSWKNEKGVRVWNFTPSRHLTNVLGDPWDTQTGESLLKKGLIEPWFTVTHDGGHDAPDGNYRYARGKVIQFYRLTALGREICLN</sequence>
<keyword evidence="2" id="KW-1185">Reference proteome</keyword>
<organism evidence="1 2">
    <name type="scientific">Klebsiella phage Menlow</name>
    <dbReference type="NCBI Taxonomy" id="2054273"/>
    <lineage>
        <taxon>Viruses</taxon>
        <taxon>Duplodnaviria</taxon>
        <taxon>Heunggongvirae</taxon>
        <taxon>Uroviricota</taxon>
        <taxon>Caudoviricetes</taxon>
        <taxon>Pantevenvirales</taxon>
        <taxon>Ackermannviridae</taxon>
        <taxon>Taipeivirus</taxon>
        <taxon>Taipeivirus menlow</taxon>
    </lineage>
</organism>
<accession>A0A2H5BNI3</accession>
<proteinExistence type="predicted"/>
<gene>
    <name evidence="1" type="ORF">CPT_Menlow_197</name>
</gene>
<reference evidence="2" key="1">
    <citation type="submission" date="2017-11" db="EMBL/GenBank/DDBJ databases">
        <title>Complete Genome of Klebsiella pneumoniae Myophage Menlow.</title>
        <authorList>
            <person name="Newkirk H.N."/>
            <person name="Lessor L."/>
            <person name="Liu M."/>
        </authorList>
    </citation>
    <scope>NUCLEOTIDE SEQUENCE [LARGE SCALE GENOMIC DNA]</scope>
</reference>
<dbReference type="EMBL" id="MG428990">
    <property type="protein sequence ID" value="AUG87898.1"/>
    <property type="molecule type" value="Genomic_DNA"/>
</dbReference>